<organism evidence="2 3">
    <name type="scientific">Mycena albidolilacea</name>
    <dbReference type="NCBI Taxonomy" id="1033008"/>
    <lineage>
        <taxon>Eukaryota</taxon>
        <taxon>Fungi</taxon>
        <taxon>Dikarya</taxon>
        <taxon>Basidiomycota</taxon>
        <taxon>Agaricomycotina</taxon>
        <taxon>Agaricomycetes</taxon>
        <taxon>Agaricomycetidae</taxon>
        <taxon>Agaricales</taxon>
        <taxon>Marasmiineae</taxon>
        <taxon>Mycenaceae</taxon>
        <taxon>Mycena</taxon>
    </lineage>
</organism>
<name>A0AAD7EN88_9AGAR</name>
<evidence type="ECO:0000313" key="3">
    <source>
        <dbReference type="Proteomes" id="UP001218218"/>
    </source>
</evidence>
<keyword evidence="1" id="KW-1133">Transmembrane helix</keyword>
<keyword evidence="3" id="KW-1185">Reference proteome</keyword>
<reference evidence="2" key="1">
    <citation type="submission" date="2023-03" db="EMBL/GenBank/DDBJ databases">
        <title>Massive genome expansion in bonnet fungi (Mycena s.s.) driven by repeated elements and novel gene families across ecological guilds.</title>
        <authorList>
            <consortium name="Lawrence Berkeley National Laboratory"/>
            <person name="Harder C.B."/>
            <person name="Miyauchi S."/>
            <person name="Viragh M."/>
            <person name="Kuo A."/>
            <person name="Thoen E."/>
            <person name="Andreopoulos B."/>
            <person name="Lu D."/>
            <person name="Skrede I."/>
            <person name="Drula E."/>
            <person name="Henrissat B."/>
            <person name="Morin E."/>
            <person name="Kohler A."/>
            <person name="Barry K."/>
            <person name="LaButti K."/>
            <person name="Morin E."/>
            <person name="Salamov A."/>
            <person name="Lipzen A."/>
            <person name="Mereny Z."/>
            <person name="Hegedus B."/>
            <person name="Baldrian P."/>
            <person name="Stursova M."/>
            <person name="Weitz H."/>
            <person name="Taylor A."/>
            <person name="Grigoriev I.V."/>
            <person name="Nagy L.G."/>
            <person name="Martin F."/>
            <person name="Kauserud H."/>
        </authorList>
    </citation>
    <scope>NUCLEOTIDE SEQUENCE</scope>
    <source>
        <strain evidence="2">CBHHK002</strain>
    </source>
</reference>
<keyword evidence="1" id="KW-0812">Transmembrane</keyword>
<sequence>MQSGSGYKSLQIVFWELSFSTGGSINSRYHPIHYTVWKRQSISLVTGRHHYLHTPQDPTLINTPLLNRIRLLLSVGIRSDATISGIVVQVVRCSVYKMSVANRKFIVLLCSFFHSTFTSTRAVVFFFFLHSSPFNDPRCYLNSSFSLSSSHSQTPLLLLPTAWIPP</sequence>
<dbReference type="EMBL" id="JARIHO010000028">
    <property type="protein sequence ID" value="KAJ7339040.1"/>
    <property type="molecule type" value="Genomic_DNA"/>
</dbReference>
<evidence type="ECO:0000313" key="2">
    <source>
        <dbReference type="EMBL" id="KAJ7339040.1"/>
    </source>
</evidence>
<accession>A0AAD7EN88</accession>
<gene>
    <name evidence="2" type="ORF">DFH08DRAFT_249463</name>
</gene>
<dbReference type="Proteomes" id="UP001218218">
    <property type="component" value="Unassembled WGS sequence"/>
</dbReference>
<comment type="caution">
    <text evidence="2">The sequence shown here is derived from an EMBL/GenBank/DDBJ whole genome shotgun (WGS) entry which is preliminary data.</text>
</comment>
<protein>
    <submittedName>
        <fullName evidence="2">Uncharacterized protein</fullName>
    </submittedName>
</protein>
<keyword evidence="1" id="KW-0472">Membrane</keyword>
<evidence type="ECO:0000256" key="1">
    <source>
        <dbReference type="SAM" id="Phobius"/>
    </source>
</evidence>
<feature type="transmembrane region" description="Helical" evidence="1">
    <location>
        <begin position="105"/>
        <end position="129"/>
    </location>
</feature>
<proteinExistence type="predicted"/>
<dbReference type="AlphaFoldDB" id="A0AAD7EN88"/>